<protein>
    <submittedName>
        <fullName evidence="1">Uncharacterized protein</fullName>
    </submittedName>
</protein>
<dbReference type="EMBL" id="BMDC01000001">
    <property type="protein sequence ID" value="GGH61761.1"/>
    <property type="molecule type" value="Genomic_DNA"/>
</dbReference>
<reference evidence="1 2" key="1">
    <citation type="journal article" date="2014" name="Int. J. Syst. Evol. Microbiol.">
        <title>Complete genome sequence of Corynebacterium casei LMG S-19264T (=DSM 44701T), isolated from a smear-ripened cheese.</title>
        <authorList>
            <consortium name="US DOE Joint Genome Institute (JGI-PGF)"/>
            <person name="Walter F."/>
            <person name="Albersmeier A."/>
            <person name="Kalinowski J."/>
            <person name="Ruckert C."/>
        </authorList>
    </citation>
    <scope>NUCLEOTIDE SEQUENCE [LARGE SCALE GENOMIC DNA]</scope>
    <source>
        <strain evidence="1 2">CCM 8669</strain>
    </source>
</reference>
<proteinExistence type="predicted"/>
<keyword evidence="2" id="KW-1185">Reference proteome</keyword>
<dbReference type="InterPro" id="IPR036689">
    <property type="entry name" value="ESAT-6-like_sf"/>
</dbReference>
<evidence type="ECO:0000313" key="2">
    <source>
        <dbReference type="Proteomes" id="UP000600171"/>
    </source>
</evidence>
<sequence length="177" mass="18163">MGLDAGEVLSAVAGLGLGTAASAAAASELVGLGQVVRERAFALAREVEGLARQSDSAQQGLATCEEIPWKGQAAEAFRLVVHERQLRQGQCSEGLSNAAETVRLAGEALAAELDALAGSISAAGRAVDSALRQAASSLPELSDVTDLLRDHSVVFAQSQLDSLMSQPLVSSVKRVLA</sequence>
<dbReference type="Proteomes" id="UP000600171">
    <property type="component" value="Unassembled WGS sequence"/>
</dbReference>
<organism evidence="1 2">
    <name type="scientific">Rothia aerolata</name>
    <dbReference type="NCBI Taxonomy" id="1812262"/>
    <lineage>
        <taxon>Bacteria</taxon>
        <taxon>Bacillati</taxon>
        <taxon>Actinomycetota</taxon>
        <taxon>Actinomycetes</taxon>
        <taxon>Micrococcales</taxon>
        <taxon>Micrococcaceae</taxon>
        <taxon>Rothia</taxon>
    </lineage>
</organism>
<dbReference type="SUPFAM" id="SSF140453">
    <property type="entry name" value="EsxAB dimer-like"/>
    <property type="match status" value="1"/>
</dbReference>
<accession>A0A917IRK0</accession>
<comment type="caution">
    <text evidence="1">The sequence shown here is derived from an EMBL/GenBank/DDBJ whole genome shotgun (WGS) entry which is preliminary data.</text>
</comment>
<gene>
    <name evidence="1" type="ORF">GCM10007359_11270</name>
</gene>
<dbReference type="RefSeq" id="WP_188359296.1">
    <property type="nucleotide sequence ID" value="NZ_BMDC01000001.1"/>
</dbReference>
<name>A0A917IRK0_9MICC</name>
<evidence type="ECO:0000313" key="1">
    <source>
        <dbReference type="EMBL" id="GGH61761.1"/>
    </source>
</evidence>
<dbReference type="AlphaFoldDB" id="A0A917IRK0"/>